<evidence type="ECO:0000256" key="3">
    <source>
        <dbReference type="ARBA" id="ARBA00023125"/>
    </source>
</evidence>
<name>A0AB34PEV9_9PORP</name>
<protein>
    <submittedName>
        <fullName evidence="6">Chromosome partitioning protein ParB</fullName>
    </submittedName>
</protein>
<dbReference type="PANTHER" id="PTHR33375">
    <property type="entry name" value="CHROMOSOME-PARTITIONING PROTEIN PARB-RELATED"/>
    <property type="match status" value="1"/>
</dbReference>
<evidence type="ECO:0000313" key="6">
    <source>
        <dbReference type="EMBL" id="KGN93930.1"/>
    </source>
</evidence>
<evidence type="ECO:0000259" key="5">
    <source>
        <dbReference type="SMART" id="SM00470"/>
    </source>
</evidence>
<dbReference type="InterPro" id="IPR004437">
    <property type="entry name" value="ParB/RepB/Spo0J"/>
</dbReference>
<dbReference type="InterPro" id="IPR041468">
    <property type="entry name" value="HTH_ParB/Spo0J"/>
</dbReference>
<dbReference type="GO" id="GO:0045881">
    <property type="term" value="P:positive regulation of sporulation resulting in formation of a cellular spore"/>
    <property type="evidence" value="ECO:0007669"/>
    <property type="project" value="TreeGrafter"/>
</dbReference>
<evidence type="ECO:0000256" key="1">
    <source>
        <dbReference type="ARBA" id="ARBA00006295"/>
    </source>
</evidence>
<keyword evidence="2" id="KW-0159">Chromosome partition</keyword>
<comment type="similarity">
    <text evidence="1">Belongs to the ParB family.</text>
</comment>
<dbReference type="GO" id="GO:0003677">
    <property type="term" value="F:DNA binding"/>
    <property type="evidence" value="ECO:0007669"/>
    <property type="project" value="UniProtKB-KW"/>
</dbReference>
<dbReference type="CDD" id="cd16393">
    <property type="entry name" value="SPO0J_N"/>
    <property type="match status" value="1"/>
</dbReference>
<evidence type="ECO:0000313" key="7">
    <source>
        <dbReference type="Proteomes" id="UP000030136"/>
    </source>
</evidence>
<dbReference type="InterPro" id="IPR003115">
    <property type="entry name" value="ParB_N"/>
</dbReference>
<dbReference type="FunFam" id="3.90.1530.30:FF:000001">
    <property type="entry name" value="Chromosome partitioning protein ParB"/>
    <property type="match status" value="1"/>
</dbReference>
<feature type="domain" description="ParB-like N-terminal" evidence="5">
    <location>
        <begin position="29"/>
        <end position="119"/>
    </location>
</feature>
<dbReference type="AlphaFoldDB" id="A0AB34PEV9"/>
<dbReference type="Pfam" id="PF02195">
    <property type="entry name" value="ParB_N"/>
    <property type="match status" value="1"/>
</dbReference>
<reference evidence="6 7" key="1">
    <citation type="submission" date="2014-08" db="EMBL/GenBank/DDBJ databases">
        <title>Porphyromonas crevioricanis strain:COT-253_OH1447 Genome sequencing.</title>
        <authorList>
            <person name="Wallis C."/>
            <person name="Deusch O."/>
            <person name="O'Flynn C."/>
            <person name="Davis I."/>
            <person name="Jospin G."/>
            <person name="Darling A.E."/>
            <person name="Coil D.A."/>
            <person name="Alexiev A."/>
            <person name="Horsfall A."/>
            <person name="Kirkwood N."/>
            <person name="Harris S."/>
            <person name="Eisen J.A."/>
        </authorList>
    </citation>
    <scope>NUCLEOTIDE SEQUENCE [LARGE SCALE GENOMIC DNA]</scope>
    <source>
        <strain evidence="7">COT-253 OH1447</strain>
    </source>
</reference>
<comment type="caution">
    <text evidence="6">The sequence shown here is derived from an EMBL/GenBank/DDBJ whole genome shotgun (WGS) entry which is preliminary data.</text>
</comment>
<dbReference type="GO" id="GO:0005694">
    <property type="term" value="C:chromosome"/>
    <property type="evidence" value="ECO:0007669"/>
    <property type="project" value="TreeGrafter"/>
</dbReference>
<dbReference type="PANTHER" id="PTHR33375:SF1">
    <property type="entry name" value="CHROMOSOME-PARTITIONING PROTEIN PARB-RELATED"/>
    <property type="match status" value="1"/>
</dbReference>
<gene>
    <name evidence="6" type="ORF">HQ38_07955</name>
</gene>
<dbReference type="EMBL" id="JQJC01000022">
    <property type="protein sequence ID" value="KGN93930.1"/>
    <property type="molecule type" value="Genomic_DNA"/>
</dbReference>
<dbReference type="InterPro" id="IPR057240">
    <property type="entry name" value="ParB_dimer_C"/>
</dbReference>
<dbReference type="SUPFAM" id="SSF109709">
    <property type="entry name" value="KorB DNA-binding domain-like"/>
    <property type="match status" value="1"/>
</dbReference>
<dbReference type="NCBIfam" id="TIGR00180">
    <property type="entry name" value="parB_part"/>
    <property type="match status" value="1"/>
</dbReference>
<dbReference type="Pfam" id="PF23552">
    <property type="entry name" value="ParB_C"/>
    <property type="match status" value="1"/>
</dbReference>
<dbReference type="FunFam" id="1.10.10.2830:FF:000001">
    <property type="entry name" value="Chromosome partitioning protein ParB"/>
    <property type="match status" value="1"/>
</dbReference>
<dbReference type="Proteomes" id="UP000030136">
    <property type="component" value="Unassembled WGS sequence"/>
</dbReference>
<dbReference type="Gene3D" id="1.10.10.2830">
    <property type="match status" value="1"/>
</dbReference>
<proteinExistence type="inferred from homology"/>
<accession>A0AB34PEV9</accession>
<dbReference type="SUPFAM" id="SSF110849">
    <property type="entry name" value="ParB/Sulfiredoxin"/>
    <property type="match status" value="1"/>
</dbReference>
<dbReference type="Gene3D" id="3.90.1530.30">
    <property type="match status" value="1"/>
</dbReference>
<dbReference type="RefSeq" id="WP_036890201.1">
    <property type="nucleotide sequence ID" value="NZ_JQJC01000022.1"/>
</dbReference>
<sequence>MSKKFPQKALGRGLDSLLQSEPVGSSSISEIEISRIKPNPDQPRRTFDTESLEELAASIKAIGLVQPITLRKVGNMEYLIISGERRWRASQMAGLSTIPAYIRTAEDETIMEMALVENIQREDLNPIEVALAYQKLLEGYHMTHEELGNRLGKKRVSISNYLRLLKLPAEVQLGLTQRKVDMGHARALLHLSDPELQIALYAQILERGLSVRQVEGMAREIESGASQPSTTTPKERSANRPHSPFADLANHLSSVFKTDVKVQTTTKGKGKLTIAFDNEEELERIMLLLENISR</sequence>
<evidence type="ECO:0000256" key="4">
    <source>
        <dbReference type="SAM" id="MobiDB-lite"/>
    </source>
</evidence>
<dbReference type="InterPro" id="IPR050336">
    <property type="entry name" value="Chromosome_partition/occlusion"/>
</dbReference>
<dbReference type="Pfam" id="PF17762">
    <property type="entry name" value="HTH_ParB"/>
    <property type="match status" value="1"/>
</dbReference>
<organism evidence="6 7">
    <name type="scientific">Porphyromonas crevioricanis</name>
    <dbReference type="NCBI Taxonomy" id="393921"/>
    <lineage>
        <taxon>Bacteria</taxon>
        <taxon>Pseudomonadati</taxon>
        <taxon>Bacteroidota</taxon>
        <taxon>Bacteroidia</taxon>
        <taxon>Bacteroidales</taxon>
        <taxon>Porphyromonadaceae</taxon>
        <taxon>Porphyromonas</taxon>
    </lineage>
</organism>
<keyword evidence="3" id="KW-0238">DNA-binding</keyword>
<dbReference type="InterPro" id="IPR036086">
    <property type="entry name" value="ParB/Sulfiredoxin_sf"/>
</dbReference>
<evidence type="ECO:0000256" key="2">
    <source>
        <dbReference type="ARBA" id="ARBA00022829"/>
    </source>
</evidence>
<dbReference type="SMART" id="SM00470">
    <property type="entry name" value="ParB"/>
    <property type="match status" value="1"/>
</dbReference>
<feature type="region of interest" description="Disordered" evidence="4">
    <location>
        <begin position="220"/>
        <end position="243"/>
    </location>
</feature>
<dbReference type="GO" id="GO:0007059">
    <property type="term" value="P:chromosome segregation"/>
    <property type="evidence" value="ECO:0007669"/>
    <property type="project" value="UniProtKB-KW"/>
</dbReference>